<organism evidence="1 2">
    <name type="scientific">Cohnella silvisoli</name>
    <dbReference type="NCBI Taxonomy" id="2873699"/>
    <lineage>
        <taxon>Bacteria</taxon>
        <taxon>Bacillati</taxon>
        <taxon>Bacillota</taxon>
        <taxon>Bacilli</taxon>
        <taxon>Bacillales</taxon>
        <taxon>Paenibacillaceae</taxon>
        <taxon>Cohnella</taxon>
    </lineage>
</organism>
<dbReference type="Proteomes" id="UP001493487">
    <property type="component" value="Unassembled WGS sequence"/>
</dbReference>
<sequence>MNSSRSRSAFACLHSLQAQTPHDSYRFVHEFLQHLSVPLEYFTLAFIDREDHMALAVYHDSRKVAGILVIQ</sequence>
<evidence type="ECO:0008006" key="3">
    <source>
        <dbReference type="Google" id="ProtNLM"/>
    </source>
</evidence>
<reference evidence="1 2" key="1">
    <citation type="journal article" date="2023" name="Genome Announc.">
        <title>Pan-Genome Analyses of the Genus Cohnella and Proposal of the Novel Species Cohnella silvisoli sp. nov., Isolated from Forest Soil.</title>
        <authorList>
            <person name="Wang C."/>
            <person name="Mao L."/>
            <person name="Bao G."/>
            <person name="Zhu H."/>
        </authorList>
    </citation>
    <scope>NUCLEOTIDE SEQUENCE [LARGE SCALE GENOMIC DNA]</scope>
    <source>
        <strain evidence="1 2">NL03-T5-1</strain>
    </source>
</reference>
<dbReference type="EMBL" id="JASKHM010000005">
    <property type="protein sequence ID" value="MEQ4482965.1"/>
    <property type="molecule type" value="Genomic_DNA"/>
</dbReference>
<accession>A0ABV1KSL2</accession>
<evidence type="ECO:0000313" key="2">
    <source>
        <dbReference type="Proteomes" id="UP001493487"/>
    </source>
</evidence>
<protein>
    <recommendedName>
        <fullName evidence="3">GNAT family N-acetyltransferase</fullName>
    </recommendedName>
</protein>
<dbReference type="RefSeq" id="WP_232185660.1">
    <property type="nucleotide sequence ID" value="NZ_JAIOAP010000005.1"/>
</dbReference>
<evidence type="ECO:0000313" key="1">
    <source>
        <dbReference type="EMBL" id="MEQ4482965.1"/>
    </source>
</evidence>
<keyword evidence="2" id="KW-1185">Reference proteome</keyword>
<gene>
    <name evidence="1" type="ORF">QJS35_11215</name>
</gene>
<proteinExistence type="predicted"/>
<name>A0ABV1KSL2_9BACL</name>
<comment type="caution">
    <text evidence="1">The sequence shown here is derived from an EMBL/GenBank/DDBJ whole genome shotgun (WGS) entry which is preliminary data.</text>
</comment>